<reference evidence="1" key="1">
    <citation type="submission" date="2019-08" db="EMBL/GenBank/DDBJ databases">
        <authorList>
            <person name="Kucharzyk K."/>
            <person name="Murdoch R.W."/>
            <person name="Higgins S."/>
            <person name="Loffler F."/>
        </authorList>
    </citation>
    <scope>NUCLEOTIDE SEQUENCE</scope>
</reference>
<organism evidence="1">
    <name type="scientific">bioreactor metagenome</name>
    <dbReference type="NCBI Taxonomy" id="1076179"/>
    <lineage>
        <taxon>unclassified sequences</taxon>
        <taxon>metagenomes</taxon>
        <taxon>ecological metagenomes</taxon>
    </lineage>
</organism>
<dbReference type="AlphaFoldDB" id="A0A645G131"/>
<evidence type="ECO:0000313" key="1">
    <source>
        <dbReference type="EMBL" id="MPN17844.1"/>
    </source>
</evidence>
<accession>A0A645G131</accession>
<dbReference type="EMBL" id="VSSQ01065055">
    <property type="protein sequence ID" value="MPN17844.1"/>
    <property type="molecule type" value="Genomic_DNA"/>
</dbReference>
<proteinExistence type="predicted"/>
<gene>
    <name evidence="1" type="ORF">SDC9_165199</name>
</gene>
<comment type="caution">
    <text evidence="1">The sequence shown here is derived from an EMBL/GenBank/DDBJ whole genome shotgun (WGS) entry which is preliminary data.</text>
</comment>
<name>A0A645G131_9ZZZZ</name>
<protein>
    <submittedName>
        <fullName evidence="1">Uncharacterized protein</fullName>
    </submittedName>
</protein>
<sequence>MGSDVDQRAAALFRFVREDAPGRYTFAADGVRLGKIDVPQFAFAAGVVSSEGIGTEAVLVADRQFFACAFGSIQHLFRFFIVDRHRFFAHDMFS</sequence>